<keyword evidence="1" id="KW-1133">Transmembrane helix</keyword>
<proteinExistence type="predicted"/>
<keyword evidence="1" id="KW-0472">Membrane</keyword>
<dbReference type="RefSeq" id="WP_188613345.1">
    <property type="nucleotide sequence ID" value="NZ_BMJT01000001.1"/>
</dbReference>
<sequence length="137" mass="16058">MQSYNNHSRKFPLQHYIWLPLSLLSLLSAIYLLITNFSLLTLLIATTLVVAIIGGMLARLYGLKLQDRIIRLEEQFRYYTLTQQPLSNELTLQQLIALRFASDDEYLLLVDKAIKEKLSPDDIKRTIQQWRADHQRI</sequence>
<reference evidence="2" key="1">
    <citation type="journal article" date="2014" name="Int. J. Syst. Evol. Microbiol.">
        <title>Complete genome sequence of Corynebacterium casei LMG S-19264T (=DSM 44701T), isolated from a smear-ripened cheese.</title>
        <authorList>
            <consortium name="US DOE Joint Genome Institute (JGI-PGF)"/>
            <person name="Walter F."/>
            <person name="Albersmeier A."/>
            <person name="Kalinowski J."/>
            <person name="Ruckert C."/>
        </authorList>
    </citation>
    <scope>NUCLEOTIDE SEQUENCE</scope>
    <source>
        <strain evidence="2">CGMCC 1.15760</strain>
    </source>
</reference>
<dbReference type="AlphaFoldDB" id="A0A917FVU3"/>
<feature type="transmembrane region" description="Helical" evidence="1">
    <location>
        <begin position="16"/>
        <end position="34"/>
    </location>
</feature>
<evidence type="ECO:0000313" key="2">
    <source>
        <dbReference type="EMBL" id="GGG12965.1"/>
    </source>
</evidence>
<name>A0A917FVU3_9BACI</name>
<comment type="caution">
    <text evidence="2">The sequence shown here is derived from an EMBL/GenBank/DDBJ whole genome shotgun (WGS) entry which is preliminary data.</text>
</comment>
<keyword evidence="1" id="KW-0812">Transmembrane</keyword>
<reference evidence="2" key="2">
    <citation type="submission" date="2020-09" db="EMBL/GenBank/DDBJ databases">
        <authorList>
            <person name="Sun Q."/>
            <person name="Zhou Y."/>
        </authorList>
    </citation>
    <scope>NUCLEOTIDE SEQUENCE</scope>
    <source>
        <strain evidence="2">CGMCC 1.15760</strain>
    </source>
</reference>
<accession>A0A917FVU3</accession>
<dbReference type="Proteomes" id="UP000616608">
    <property type="component" value="Unassembled WGS sequence"/>
</dbReference>
<evidence type="ECO:0000313" key="3">
    <source>
        <dbReference type="Proteomes" id="UP000616608"/>
    </source>
</evidence>
<gene>
    <name evidence="2" type="ORF">GCM10007425_04090</name>
</gene>
<organism evidence="2 3">
    <name type="scientific">Lysinibacillus alkalisoli</name>
    <dbReference type="NCBI Taxonomy" id="1911548"/>
    <lineage>
        <taxon>Bacteria</taxon>
        <taxon>Bacillati</taxon>
        <taxon>Bacillota</taxon>
        <taxon>Bacilli</taxon>
        <taxon>Bacillales</taxon>
        <taxon>Bacillaceae</taxon>
        <taxon>Lysinibacillus</taxon>
    </lineage>
</organism>
<feature type="transmembrane region" description="Helical" evidence="1">
    <location>
        <begin position="40"/>
        <end position="61"/>
    </location>
</feature>
<dbReference type="Pfam" id="PF20136">
    <property type="entry name" value="DUF6526"/>
    <property type="match status" value="1"/>
</dbReference>
<protein>
    <submittedName>
        <fullName evidence="2">Uncharacterized protein</fullName>
    </submittedName>
</protein>
<dbReference type="InterPro" id="IPR045385">
    <property type="entry name" value="DUF6526"/>
</dbReference>
<evidence type="ECO:0000256" key="1">
    <source>
        <dbReference type="SAM" id="Phobius"/>
    </source>
</evidence>
<keyword evidence="3" id="KW-1185">Reference proteome</keyword>
<dbReference type="EMBL" id="BMJT01000001">
    <property type="protein sequence ID" value="GGG12965.1"/>
    <property type="molecule type" value="Genomic_DNA"/>
</dbReference>